<sequence>MHKGLDKEEKMSAYILAWLLLPGRYLRDRLTTEDLFLLNAMKSRISTYWVVVFKKHMIYTRINDEHNLPYGVFISKILTLHQVVLTREAKVVYNRTNEIGTAILTCVGMKKTAHGWVFQTQPRN</sequence>
<dbReference type="Gramene" id="KOM50152">
    <property type="protein sequence ID" value="KOM50152"/>
    <property type="gene ID" value="LR48_Vigan08g097900"/>
</dbReference>
<reference evidence="2" key="1">
    <citation type="journal article" date="2015" name="Proc. Natl. Acad. Sci. U.S.A.">
        <title>Genome sequencing of adzuki bean (Vigna angularis) provides insight into high starch and low fat accumulation and domestication.</title>
        <authorList>
            <person name="Yang K."/>
            <person name="Tian Z."/>
            <person name="Chen C."/>
            <person name="Luo L."/>
            <person name="Zhao B."/>
            <person name="Wang Z."/>
            <person name="Yu L."/>
            <person name="Li Y."/>
            <person name="Sun Y."/>
            <person name="Li W."/>
            <person name="Chen Y."/>
            <person name="Li Y."/>
            <person name="Zhang Y."/>
            <person name="Ai D."/>
            <person name="Zhao J."/>
            <person name="Shang C."/>
            <person name="Ma Y."/>
            <person name="Wu B."/>
            <person name="Wang M."/>
            <person name="Gao L."/>
            <person name="Sun D."/>
            <person name="Zhang P."/>
            <person name="Guo F."/>
            <person name="Wang W."/>
            <person name="Li Y."/>
            <person name="Wang J."/>
            <person name="Varshney R.K."/>
            <person name="Wang J."/>
            <person name="Ling H.Q."/>
            <person name="Wan P."/>
        </authorList>
    </citation>
    <scope>NUCLEOTIDE SEQUENCE</scope>
    <source>
        <strain evidence="2">cv. Jingnong 6</strain>
    </source>
</reference>
<accession>A0A0L9V5D6</accession>
<evidence type="ECO:0000313" key="1">
    <source>
        <dbReference type="EMBL" id="KOM50152.1"/>
    </source>
</evidence>
<organism evidence="1 2">
    <name type="scientific">Phaseolus angularis</name>
    <name type="common">Azuki bean</name>
    <name type="synonym">Vigna angularis</name>
    <dbReference type="NCBI Taxonomy" id="3914"/>
    <lineage>
        <taxon>Eukaryota</taxon>
        <taxon>Viridiplantae</taxon>
        <taxon>Streptophyta</taxon>
        <taxon>Embryophyta</taxon>
        <taxon>Tracheophyta</taxon>
        <taxon>Spermatophyta</taxon>
        <taxon>Magnoliopsida</taxon>
        <taxon>eudicotyledons</taxon>
        <taxon>Gunneridae</taxon>
        <taxon>Pentapetalae</taxon>
        <taxon>rosids</taxon>
        <taxon>fabids</taxon>
        <taxon>Fabales</taxon>
        <taxon>Fabaceae</taxon>
        <taxon>Papilionoideae</taxon>
        <taxon>50 kb inversion clade</taxon>
        <taxon>NPAAA clade</taxon>
        <taxon>indigoferoid/millettioid clade</taxon>
        <taxon>Phaseoleae</taxon>
        <taxon>Vigna</taxon>
    </lineage>
</organism>
<dbReference type="EMBL" id="CM003378">
    <property type="protein sequence ID" value="KOM50152.1"/>
    <property type="molecule type" value="Genomic_DNA"/>
</dbReference>
<gene>
    <name evidence="1" type="ORF">LR48_Vigan08g097900</name>
</gene>
<dbReference type="Proteomes" id="UP000053144">
    <property type="component" value="Chromosome 8"/>
</dbReference>
<evidence type="ECO:0000313" key="2">
    <source>
        <dbReference type="Proteomes" id="UP000053144"/>
    </source>
</evidence>
<protein>
    <submittedName>
        <fullName evidence="1">Uncharacterized protein</fullName>
    </submittedName>
</protein>
<proteinExistence type="predicted"/>
<dbReference type="AlphaFoldDB" id="A0A0L9V5D6"/>
<name>A0A0L9V5D6_PHAAN</name>